<dbReference type="RefSeq" id="WP_211849092.1">
    <property type="nucleotide sequence ID" value="NZ_JAAEDL010000034.1"/>
</dbReference>
<proteinExistence type="predicted"/>
<sequence>MAPEDARLVTYAWKRIGSHSDHAAGLFYDRLFEIAPTTHAHVSVELMPACRRDLMAGIDWAVGEIARERPGTLPGPLALRDPFLGAGTDQVVAALLWTLHTVLGRDWTPRHEAAWRAAGPAIVAALRPHPSSA</sequence>
<dbReference type="Proteomes" id="UP001138709">
    <property type="component" value="Unassembled WGS sequence"/>
</dbReference>
<dbReference type="AlphaFoldDB" id="A0A9X9XII8"/>
<evidence type="ECO:0000313" key="1">
    <source>
        <dbReference type="EMBL" id="MBR0683524.1"/>
    </source>
</evidence>
<evidence type="ECO:0008006" key="3">
    <source>
        <dbReference type="Google" id="ProtNLM"/>
    </source>
</evidence>
<dbReference type="GO" id="GO:0019825">
    <property type="term" value="F:oxygen binding"/>
    <property type="evidence" value="ECO:0007669"/>
    <property type="project" value="InterPro"/>
</dbReference>
<dbReference type="InterPro" id="IPR009050">
    <property type="entry name" value="Globin-like_sf"/>
</dbReference>
<protein>
    <recommendedName>
        <fullName evidence="3">Globin</fullName>
    </recommendedName>
</protein>
<dbReference type="GO" id="GO:0020037">
    <property type="term" value="F:heme binding"/>
    <property type="evidence" value="ECO:0007669"/>
    <property type="project" value="InterPro"/>
</dbReference>
<dbReference type="InterPro" id="IPR012292">
    <property type="entry name" value="Globin/Proto"/>
</dbReference>
<dbReference type="SUPFAM" id="SSF46458">
    <property type="entry name" value="Globin-like"/>
    <property type="match status" value="1"/>
</dbReference>
<name>A0A9X9XII8_9PROT</name>
<dbReference type="Gene3D" id="1.10.490.10">
    <property type="entry name" value="Globins"/>
    <property type="match status" value="2"/>
</dbReference>
<keyword evidence="2" id="KW-1185">Reference proteome</keyword>
<evidence type="ECO:0000313" key="2">
    <source>
        <dbReference type="Proteomes" id="UP001138709"/>
    </source>
</evidence>
<organism evidence="1 2">
    <name type="scientific">Neoroseomonas eburnea</name>
    <dbReference type="NCBI Taxonomy" id="1346889"/>
    <lineage>
        <taxon>Bacteria</taxon>
        <taxon>Pseudomonadati</taxon>
        <taxon>Pseudomonadota</taxon>
        <taxon>Alphaproteobacteria</taxon>
        <taxon>Acetobacterales</taxon>
        <taxon>Acetobacteraceae</taxon>
        <taxon>Neoroseomonas</taxon>
    </lineage>
</organism>
<comment type="caution">
    <text evidence="1">The sequence shown here is derived from an EMBL/GenBank/DDBJ whole genome shotgun (WGS) entry which is preliminary data.</text>
</comment>
<reference evidence="1" key="1">
    <citation type="submission" date="2020-01" db="EMBL/GenBank/DDBJ databases">
        <authorList>
            <person name="Rat A."/>
        </authorList>
    </citation>
    <scope>NUCLEOTIDE SEQUENCE</scope>
    <source>
        <strain evidence="1">LMG 31228</strain>
    </source>
</reference>
<dbReference type="EMBL" id="JAAEDL010000034">
    <property type="protein sequence ID" value="MBR0683524.1"/>
    <property type="molecule type" value="Genomic_DNA"/>
</dbReference>
<reference evidence="1" key="2">
    <citation type="journal article" date="2021" name="Syst. Appl. Microbiol.">
        <title>Roseomonas hellenica sp. nov., isolated from roots of wild-growing Alkanna tinctoria.</title>
        <authorList>
            <person name="Rat A."/>
            <person name="Naranjo H.D."/>
            <person name="Lebbe L."/>
            <person name="Cnockaert M."/>
            <person name="Krigas N."/>
            <person name="Grigoriadou K."/>
            <person name="Maloupa E."/>
            <person name="Willems A."/>
        </authorList>
    </citation>
    <scope>NUCLEOTIDE SEQUENCE</scope>
    <source>
        <strain evidence="1">LMG 31228</strain>
    </source>
</reference>
<accession>A0A9X9XII8</accession>
<gene>
    <name evidence="1" type="ORF">GXW74_23770</name>
</gene>